<organism evidence="1 2">
    <name type="scientific">Hypoxylon rubiginosum</name>
    <dbReference type="NCBI Taxonomy" id="110542"/>
    <lineage>
        <taxon>Eukaryota</taxon>
        <taxon>Fungi</taxon>
        <taxon>Dikarya</taxon>
        <taxon>Ascomycota</taxon>
        <taxon>Pezizomycotina</taxon>
        <taxon>Sordariomycetes</taxon>
        <taxon>Xylariomycetidae</taxon>
        <taxon>Xylariales</taxon>
        <taxon>Hypoxylaceae</taxon>
        <taxon>Hypoxylon</taxon>
    </lineage>
</organism>
<protein>
    <submittedName>
        <fullName evidence="1">Alpha/Beta hydrolase protein</fullName>
    </submittedName>
</protein>
<gene>
    <name evidence="1" type="ORF">F4820DRAFT_156457</name>
</gene>
<proteinExistence type="predicted"/>
<dbReference type="EMBL" id="MU393624">
    <property type="protein sequence ID" value="KAI4859598.1"/>
    <property type="molecule type" value="Genomic_DNA"/>
</dbReference>
<comment type="caution">
    <text evidence="1">The sequence shown here is derived from an EMBL/GenBank/DDBJ whole genome shotgun (WGS) entry which is preliminary data.</text>
</comment>
<sequence>MATNITPYKISIPRADVERLDRKLRDVRLADEIDGCTGERGPPIQDVRRLVGHWREAFNWYDFEERLNQLPNFEATISIDGFEAFQLHFLHQRSSSPDAIPLLFVHGWPGSFYEVTKILPLLTNGGPTVFHIVAPSLPNFGYSSRIDKPGFGMKQYAQTLHELMLSLGYENYATQGGDWGSSITRLMGTLYPSVRALHLNLVVATPPPPNAPVTFVRFLATHFLNLYTRSEAVGLQKAQSYQGDGNGYFEIQKQRPTTIGIALEDSPVGLLSWMYDKLVAWTDEYPWTDDEVCEWVSLYWFSRAGPAASVMIYHEAFKGEHVASASTFAPGTKVGLSYFPQEMFRTPNLWNKQIGEVVFEREHERGGHFAAWEQPEALAGDLRDMFSKGRSARAAFKK</sequence>
<accession>A0ACB9YJQ2</accession>
<reference evidence="1 2" key="1">
    <citation type="journal article" date="2022" name="New Phytol.">
        <title>Ecological generalism drives hyperdiversity of secondary metabolite gene clusters in xylarialean endophytes.</title>
        <authorList>
            <person name="Franco M.E.E."/>
            <person name="Wisecaver J.H."/>
            <person name="Arnold A.E."/>
            <person name="Ju Y.M."/>
            <person name="Slot J.C."/>
            <person name="Ahrendt S."/>
            <person name="Moore L.P."/>
            <person name="Eastman K.E."/>
            <person name="Scott K."/>
            <person name="Konkel Z."/>
            <person name="Mondo S.J."/>
            <person name="Kuo A."/>
            <person name="Hayes R.D."/>
            <person name="Haridas S."/>
            <person name="Andreopoulos B."/>
            <person name="Riley R."/>
            <person name="LaButti K."/>
            <person name="Pangilinan J."/>
            <person name="Lipzen A."/>
            <person name="Amirebrahimi M."/>
            <person name="Yan J."/>
            <person name="Adam C."/>
            <person name="Keymanesh K."/>
            <person name="Ng V."/>
            <person name="Louie K."/>
            <person name="Northen T."/>
            <person name="Drula E."/>
            <person name="Henrissat B."/>
            <person name="Hsieh H.M."/>
            <person name="Youens-Clark K."/>
            <person name="Lutzoni F."/>
            <person name="Miadlikowska J."/>
            <person name="Eastwood D.C."/>
            <person name="Hamelin R.C."/>
            <person name="Grigoriev I.V."/>
            <person name="U'Ren J.M."/>
        </authorList>
    </citation>
    <scope>NUCLEOTIDE SEQUENCE [LARGE SCALE GENOMIC DNA]</scope>
    <source>
        <strain evidence="1 2">CBS 119005</strain>
    </source>
</reference>
<evidence type="ECO:0000313" key="1">
    <source>
        <dbReference type="EMBL" id="KAI4859598.1"/>
    </source>
</evidence>
<keyword evidence="1" id="KW-0378">Hydrolase</keyword>
<keyword evidence="2" id="KW-1185">Reference proteome</keyword>
<name>A0ACB9YJQ2_9PEZI</name>
<evidence type="ECO:0000313" key="2">
    <source>
        <dbReference type="Proteomes" id="UP001497700"/>
    </source>
</evidence>
<dbReference type="Proteomes" id="UP001497700">
    <property type="component" value="Unassembled WGS sequence"/>
</dbReference>